<dbReference type="EMBL" id="RPDH01000001">
    <property type="protein sequence ID" value="RPE12588.1"/>
    <property type="molecule type" value="Genomic_DNA"/>
</dbReference>
<keyword evidence="2" id="KW-1185">Reference proteome</keyword>
<name>A0A3N4PXE4_9BACT</name>
<organism evidence="1 2">
    <name type="scientific">Chitinophaga lutea</name>
    <dbReference type="NCBI Taxonomy" id="2488634"/>
    <lineage>
        <taxon>Bacteria</taxon>
        <taxon>Pseudomonadati</taxon>
        <taxon>Bacteroidota</taxon>
        <taxon>Chitinophagia</taxon>
        <taxon>Chitinophagales</taxon>
        <taxon>Chitinophagaceae</taxon>
        <taxon>Chitinophaga</taxon>
    </lineage>
</organism>
<evidence type="ECO:0000313" key="1">
    <source>
        <dbReference type="EMBL" id="RPE12588.1"/>
    </source>
</evidence>
<protein>
    <recommendedName>
        <fullName evidence="3">Bacteriocin-protection protein</fullName>
    </recommendedName>
</protein>
<dbReference type="AlphaFoldDB" id="A0A3N4PXE4"/>
<dbReference type="Proteomes" id="UP000278351">
    <property type="component" value="Unassembled WGS sequence"/>
</dbReference>
<evidence type="ECO:0000313" key="2">
    <source>
        <dbReference type="Proteomes" id="UP000278351"/>
    </source>
</evidence>
<reference evidence="1 2" key="1">
    <citation type="submission" date="2018-11" db="EMBL/GenBank/DDBJ databases">
        <title>Chitinophaga lutea sp.nov., isolate from arsenic contaminated soil.</title>
        <authorList>
            <person name="Zong Y."/>
        </authorList>
    </citation>
    <scope>NUCLEOTIDE SEQUENCE [LARGE SCALE GENOMIC DNA]</scope>
    <source>
        <strain evidence="1 2">ZY74</strain>
    </source>
</reference>
<proteinExistence type="predicted"/>
<comment type="caution">
    <text evidence="1">The sequence shown here is derived from an EMBL/GenBank/DDBJ whole genome shotgun (WGS) entry which is preliminary data.</text>
</comment>
<gene>
    <name evidence="1" type="ORF">EGT74_03290</name>
</gene>
<dbReference type="RefSeq" id="WP_123845099.1">
    <property type="nucleotide sequence ID" value="NZ_RPDH01000001.1"/>
</dbReference>
<accession>A0A3N4PXE4</accession>
<dbReference type="OrthoDB" id="9796999at2"/>
<dbReference type="Pfam" id="PF13376">
    <property type="entry name" value="OmdA"/>
    <property type="match status" value="1"/>
</dbReference>
<sequence length="194" mass="22748">MDKKEIPTFCPASRHEWRQWLKKHHRSQQCVWLVYYKKQAAGIPTITYSEAVDEALCFGWIDSTKKPMDAERFMQFFCKRKPNSGWSKINKGKVQRLIDDGLMTKAGYDSIETAKQNGSWSLLDEVEELVIPKDLDKAFRTHRGSKRFFQSLSKSVKKSMLHWLVLAKRPETRQKRIDELVTLAAQQQKPAQFR</sequence>
<evidence type="ECO:0008006" key="3">
    <source>
        <dbReference type="Google" id="ProtNLM"/>
    </source>
</evidence>